<proteinExistence type="predicted"/>
<evidence type="ECO:0000313" key="2">
    <source>
        <dbReference type="Proteomes" id="UP001526426"/>
    </source>
</evidence>
<evidence type="ECO:0000313" key="1">
    <source>
        <dbReference type="EMBL" id="MCW6036576.1"/>
    </source>
</evidence>
<dbReference type="InterPro" id="IPR018741">
    <property type="entry name" value="DUF2288"/>
</dbReference>
<accession>A0ABT3L503</accession>
<keyword evidence="2" id="KW-1185">Reference proteome</keyword>
<sequence>MPDDLKTTLTESIDQASWEWLLPHVKRDAVLMVSDDLDLVEVGYAIASDQVQLVQTWIDSQLIHKPWTEQISDWNGQPQIRFNALIIQPFVLVQPIP</sequence>
<gene>
    <name evidence="1" type="ORF">K4A83_09920</name>
</gene>
<dbReference type="Proteomes" id="UP001526426">
    <property type="component" value="Unassembled WGS sequence"/>
</dbReference>
<organism evidence="1 2">
    <name type="scientific">Spirulina subsalsa FACHB-351</name>
    <dbReference type="NCBI Taxonomy" id="234711"/>
    <lineage>
        <taxon>Bacteria</taxon>
        <taxon>Bacillati</taxon>
        <taxon>Cyanobacteriota</taxon>
        <taxon>Cyanophyceae</taxon>
        <taxon>Spirulinales</taxon>
        <taxon>Spirulinaceae</taxon>
        <taxon>Spirulina</taxon>
    </lineage>
</organism>
<dbReference type="Pfam" id="PF10052">
    <property type="entry name" value="DUF2288"/>
    <property type="match status" value="1"/>
</dbReference>
<dbReference type="RefSeq" id="WP_265264351.1">
    <property type="nucleotide sequence ID" value="NZ_JAIHOM010000040.1"/>
</dbReference>
<dbReference type="EMBL" id="JAIHOM010000040">
    <property type="protein sequence ID" value="MCW6036576.1"/>
    <property type="molecule type" value="Genomic_DNA"/>
</dbReference>
<comment type="caution">
    <text evidence="1">The sequence shown here is derived from an EMBL/GenBank/DDBJ whole genome shotgun (WGS) entry which is preliminary data.</text>
</comment>
<name>A0ABT3L503_9CYAN</name>
<protein>
    <submittedName>
        <fullName evidence="1">DUF2288 domain-containing protein</fullName>
    </submittedName>
</protein>
<reference evidence="1 2" key="1">
    <citation type="submission" date="2021-08" db="EMBL/GenBank/DDBJ databases">
        <title>Draft genome sequence of Spirulina subsalsa with high tolerance to salinity and hype-accumulation of phycocyanin.</title>
        <authorList>
            <person name="Pei H."/>
            <person name="Jiang L."/>
        </authorList>
    </citation>
    <scope>NUCLEOTIDE SEQUENCE [LARGE SCALE GENOMIC DNA]</scope>
    <source>
        <strain evidence="1 2">FACHB-351</strain>
    </source>
</reference>